<dbReference type="Proteomes" id="UP001318040">
    <property type="component" value="Chromosome 51"/>
</dbReference>
<accession>A0AAJ7U407</accession>
<feature type="region of interest" description="Disordered" evidence="1">
    <location>
        <begin position="485"/>
        <end position="516"/>
    </location>
</feature>
<dbReference type="CDD" id="cd20379">
    <property type="entry name" value="Tudor_dTUD-like"/>
    <property type="match status" value="1"/>
</dbReference>
<protein>
    <submittedName>
        <fullName evidence="4">RING finger protein 17-like</fullName>
    </submittedName>
</protein>
<name>A0AAJ7U407_PETMA</name>
<feature type="region of interest" description="Disordered" evidence="1">
    <location>
        <begin position="406"/>
        <end position="434"/>
    </location>
</feature>
<dbReference type="Gene3D" id="2.30.30.140">
    <property type="match status" value="3"/>
</dbReference>
<organism evidence="3 4">
    <name type="scientific">Petromyzon marinus</name>
    <name type="common">Sea lamprey</name>
    <dbReference type="NCBI Taxonomy" id="7757"/>
    <lineage>
        <taxon>Eukaryota</taxon>
        <taxon>Metazoa</taxon>
        <taxon>Chordata</taxon>
        <taxon>Craniata</taxon>
        <taxon>Vertebrata</taxon>
        <taxon>Cyclostomata</taxon>
        <taxon>Hyperoartia</taxon>
        <taxon>Petromyzontiformes</taxon>
        <taxon>Petromyzontidae</taxon>
        <taxon>Petromyzon</taxon>
    </lineage>
</organism>
<dbReference type="InterPro" id="IPR002999">
    <property type="entry name" value="Tudor"/>
</dbReference>
<feature type="domain" description="Tudor" evidence="2">
    <location>
        <begin position="988"/>
        <end position="1047"/>
    </location>
</feature>
<dbReference type="InterPro" id="IPR035437">
    <property type="entry name" value="SNase_OB-fold_sf"/>
</dbReference>
<dbReference type="KEGG" id="pmrn:116953304"/>
<feature type="compositionally biased region" description="Acidic residues" evidence="1">
    <location>
        <begin position="1443"/>
        <end position="1453"/>
    </location>
</feature>
<dbReference type="PROSITE" id="PS50304">
    <property type="entry name" value="TUDOR"/>
    <property type="match status" value="3"/>
</dbReference>
<feature type="compositionally biased region" description="Basic and acidic residues" evidence="1">
    <location>
        <begin position="1376"/>
        <end position="1385"/>
    </location>
</feature>
<reference evidence="4" key="1">
    <citation type="submission" date="2025-08" db="UniProtKB">
        <authorList>
            <consortium name="RefSeq"/>
        </authorList>
    </citation>
    <scope>IDENTIFICATION</scope>
    <source>
        <tissue evidence="4">Sperm</tissue>
    </source>
</reference>
<evidence type="ECO:0000256" key="1">
    <source>
        <dbReference type="SAM" id="MobiDB-lite"/>
    </source>
</evidence>
<evidence type="ECO:0000259" key="2">
    <source>
        <dbReference type="PROSITE" id="PS50304"/>
    </source>
</evidence>
<feature type="region of interest" description="Disordered" evidence="1">
    <location>
        <begin position="1411"/>
        <end position="1455"/>
    </location>
</feature>
<dbReference type="SUPFAM" id="SSF63748">
    <property type="entry name" value="Tudor/PWWP/MBT"/>
    <property type="match status" value="3"/>
</dbReference>
<evidence type="ECO:0000313" key="4">
    <source>
        <dbReference type="RefSeq" id="XP_032829287.1"/>
    </source>
</evidence>
<dbReference type="SMART" id="SM00333">
    <property type="entry name" value="TUDOR"/>
    <property type="match status" value="3"/>
</dbReference>
<feature type="region of interest" description="Disordered" evidence="1">
    <location>
        <begin position="357"/>
        <end position="379"/>
    </location>
</feature>
<dbReference type="Pfam" id="PF00567">
    <property type="entry name" value="TUDOR"/>
    <property type="match status" value="3"/>
</dbReference>
<feature type="region of interest" description="Disordered" evidence="1">
    <location>
        <begin position="1363"/>
        <end position="1385"/>
    </location>
</feature>
<feature type="compositionally biased region" description="Basic and acidic residues" evidence="1">
    <location>
        <begin position="413"/>
        <end position="428"/>
    </location>
</feature>
<keyword evidence="3" id="KW-1185">Reference proteome</keyword>
<dbReference type="PANTHER" id="PTHR16442">
    <property type="entry name" value="RING FINGER PROTEIN 17"/>
    <property type="match status" value="1"/>
</dbReference>
<dbReference type="PANTHER" id="PTHR16442:SF1">
    <property type="entry name" value="RING FINGER PROTEIN 17"/>
    <property type="match status" value="1"/>
</dbReference>
<dbReference type="RefSeq" id="XP_032829287.1">
    <property type="nucleotide sequence ID" value="XM_032973396.1"/>
</dbReference>
<sequence>MDFPDLCSILLEDSLELQCDLDPTQLIGHIKQLGTIMFPKRFLEYGENMSAAASSDRSPVGAMPLSSTQQLQRAHGSCASARGHAEKGPIMPGFKLALNPQGLKHSPPSTATWSKKGGGAVCTAAAPSSASLACCFSPGTSGGMIPAGGEMNFVQRCKIGSANSLRNRPSWISQDALHSEQVMLTHVVNPRHFYVRYYAARFRNEKLNLALSMYCMAHTENSSAIQTLTIGEVLCMRSCVSNKWHRVKIISIRAGEKLCGSVQVEGGEGTASLGPLRSVALQSTVPIFHREEVPPELEGVPNSMGTEPFLFVYKRVGRVFDERGSENDASFGVATAAEITSSVEAGHVADEGVVGARGSTAEQASPHAGQTLHADEKSGGGGCGVVEADNLPLLECTCPEPPGVCGLTTSSQKQEDPDGKRADARGEGDVAEQNLSTHKSAELGCGIGELSDGKIGVVLDLLPCLEEMKMIDGVLECGWEHEDNGVAAAPDRSPGVETEAQTSADTQSPRPAFVSQGASSFPIDKVTRLNVFLVDEGRTEVFYVGSERALKQSRRNAACVVSDLRPHLRRPDPELLKLFEKIPAAAIRCALKDVVPFVAGQGWSVESSKALAKMLRGQIVHMVVAARAGDVFIVDLVKSPHSQVENDVPVSLRDALVFLELARFRCKSAPLSVPVHRPSHQAFIPPSKLQPLTWFCLMLSHINSPSDFYVQQVSMMKCLLKLKCTLQLFYRDYRKDWRVVHPTVGQLCVAQFSADQQWYRAQVIGLQDKGDVEVRYVDYGNTERTSVSCIRKLGNSFLQLPELAVPCSLADIRADGECWTVAAVERFHQIVDNKQLWALVTDNRSGNHVSVHLFVEPAQLLSKILVDEGFAQRLGICSVSMEELKLAKERAAVQADVPEGPCGVEAAAVWWSDRARRGRTIPTTPTHAFVSFVRSPASFYLQPDEALGNFLPTLKEMLEERFGGKPRPLCPEQAAVLTQGAAPASGADLAEGSLCALYSANHCTWARARIQSLRPEGQIQVLLLDYGDTAVVAPSELCPIDTACSRYPAMAVHCCLARLTPTGGSEEWSAGACDFLSDTISQKYCYVKEMGEMERDDPVPVQLTCLMEGDKEHLRDIGNLLVLKGLAFHVKRPKADPGVTHRRMGEDIVVACIREMSRTAVPPQRLASVPYPAPDLPASDTFSLVVTHVSASGRIYGHLASNNAVLQKLMESIESECGSSKNNSSLSALVDMPFSLGQPCVVQLSGGWYRGQILNVQTNTVQVRYVDHGDEDEVEPSAVRVTDRFTHVPPLCLECVLSSPYLDEGDGQKVEVVEYLSRMLCGQTVSMTLKVPYNEASLPLQVDIYTEQQGSLEALLVSAEPLGREQCSPQGQGPVEGERKPTSTEGRIQVRELSRFFESVAVHALQAEDSGEGKGAALGALGEWREEEDDDVAATEGFGGNGDQDEQEEDVMWDEPLVCFYK</sequence>
<evidence type="ECO:0000313" key="3">
    <source>
        <dbReference type="Proteomes" id="UP001318040"/>
    </source>
</evidence>
<dbReference type="FunFam" id="2.30.30.140:FF:000018">
    <property type="entry name" value="Serine/threonine-protein kinase 31"/>
    <property type="match status" value="1"/>
</dbReference>
<feature type="domain" description="Tudor" evidence="2">
    <location>
        <begin position="1233"/>
        <end position="1289"/>
    </location>
</feature>
<feature type="domain" description="Tudor" evidence="2">
    <location>
        <begin position="741"/>
        <end position="800"/>
    </location>
</feature>
<dbReference type="Gene3D" id="2.40.50.90">
    <property type="match status" value="4"/>
</dbReference>
<proteinExistence type="predicted"/>
<feature type="compositionally biased region" description="Polar residues" evidence="1">
    <location>
        <begin position="499"/>
        <end position="509"/>
    </location>
</feature>
<gene>
    <name evidence="4" type="primary">LOC116953304</name>
</gene>